<accession>A0A0M3HLV1</accession>
<organism evidence="1 2">
    <name type="scientific">Ascaris lumbricoides</name>
    <name type="common">Giant roundworm</name>
    <dbReference type="NCBI Taxonomy" id="6252"/>
    <lineage>
        <taxon>Eukaryota</taxon>
        <taxon>Metazoa</taxon>
        <taxon>Ecdysozoa</taxon>
        <taxon>Nematoda</taxon>
        <taxon>Chromadorea</taxon>
        <taxon>Rhabditida</taxon>
        <taxon>Spirurina</taxon>
        <taxon>Ascaridomorpha</taxon>
        <taxon>Ascaridoidea</taxon>
        <taxon>Ascarididae</taxon>
        <taxon>Ascaris</taxon>
    </lineage>
</organism>
<name>A0A0M3HLV1_ASCLU</name>
<evidence type="ECO:0000313" key="2">
    <source>
        <dbReference type="WBParaSite" id="ALUE_0000249601-mRNA-1"/>
    </source>
</evidence>
<reference evidence="2" key="1">
    <citation type="submission" date="2017-02" db="UniProtKB">
        <authorList>
            <consortium name="WormBaseParasite"/>
        </authorList>
    </citation>
    <scope>IDENTIFICATION</scope>
</reference>
<dbReference type="Proteomes" id="UP000036681">
    <property type="component" value="Unplaced"/>
</dbReference>
<sequence length="35" mass="4319">MRPFLQYITTKSTIQKQRDFILKDSHLKNIKRTIR</sequence>
<keyword evidence="1" id="KW-1185">Reference proteome</keyword>
<dbReference type="WBParaSite" id="ALUE_0000249601-mRNA-1">
    <property type="protein sequence ID" value="ALUE_0000249601-mRNA-1"/>
    <property type="gene ID" value="ALUE_0000249601"/>
</dbReference>
<proteinExistence type="predicted"/>
<evidence type="ECO:0000313" key="1">
    <source>
        <dbReference type="Proteomes" id="UP000036681"/>
    </source>
</evidence>
<dbReference type="AlphaFoldDB" id="A0A0M3HLV1"/>
<protein>
    <submittedName>
        <fullName evidence="2">Uncharacterized protein</fullName>
    </submittedName>
</protein>